<feature type="transmembrane region" description="Helical" evidence="1">
    <location>
        <begin position="61"/>
        <end position="84"/>
    </location>
</feature>
<keyword evidence="1" id="KW-0812">Transmembrane</keyword>
<dbReference type="OrthoDB" id="10182at2157"/>
<feature type="transmembrane region" description="Helical" evidence="1">
    <location>
        <begin position="33"/>
        <end position="54"/>
    </location>
</feature>
<dbReference type="SMART" id="SM00014">
    <property type="entry name" value="acidPPc"/>
    <property type="match status" value="1"/>
</dbReference>
<evidence type="ECO:0000256" key="1">
    <source>
        <dbReference type="SAM" id="Phobius"/>
    </source>
</evidence>
<evidence type="ECO:0000313" key="4">
    <source>
        <dbReference type="Proteomes" id="UP000000345"/>
    </source>
</evidence>
<feature type="transmembrane region" description="Helical" evidence="1">
    <location>
        <begin position="128"/>
        <end position="148"/>
    </location>
</feature>
<dbReference type="PANTHER" id="PTHR14969">
    <property type="entry name" value="SPHINGOSINE-1-PHOSPHATE PHOSPHOHYDROLASE"/>
    <property type="match status" value="1"/>
</dbReference>
<dbReference type="Pfam" id="PF01569">
    <property type="entry name" value="PAP2"/>
    <property type="match status" value="1"/>
</dbReference>
<feature type="transmembrane region" description="Helical" evidence="1">
    <location>
        <begin position="154"/>
        <end position="170"/>
    </location>
</feature>
<evidence type="ECO:0000313" key="3">
    <source>
        <dbReference type="EMBL" id="ADL58784.1"/>
    </source>
</evidence>
<dbReference type="HOGENOM" id="CLU_072573_10_3_2"/>
<dbReference type="Gene3D" id="1.20.144.10">
    <property type="entry name" value="Phosphatidic acid phosphatase type 2/haloperoxidase"/>
    <property type="match status" value="2"/>
</dbReference>
<reference key="1">
    <citation type="submission" date="2009-08" db="EMBL/GenBank/DDBJ databases">
        <title>The genome sequence of Methanothermobacter marburgensis.</title>
        <authorList>
            <person name="Kaster A."/>
            <person name="Seedorf H."/>
            <person name="Goenrich M."/>
            <person name="Wiezer A."/>
            <person name="Liesegang H."/>
            <person name="Thauer R."/>
            <person name="Gottschalk G."/>
        </authorList>
    </citation>
    <scope>NUCLEOTIDE SEQUENCE</scope>
    <source>
        <strain>Marburg</strain>
    </source>
</reference>
<dbReference type="AlphaFoldDB" id="D9PX36"/>
<evidence type="ECO:0000259" key="2">
    <source>
        <dbReference type="SMART" id="SM00014"/>
    </source>
</evidence>
<keyword evidence="1" id="KW-1133">Transmembrane helix</keyword>
<protein>
    <submittedName>
        <fullName evidence="3">Predicted phosphoesterase</fullName>
    </submittedName>
</protein>
<sequence>MHPFLSFTGIDTSILYFFNSAISSPILDSMMQIITLGGTQIFWVLLCLTLYIFGGENEKEAAFIALTALVMGFFLSEFLKAVIARPRPYEVLSWVKHTTTVGGYSMPSGHTVAAFSGFLALYFKFGRLWLFMLFASLVGVSRVCLGLHYPSDVIAGALLGVLCALAALKVEERVKCFGLCNFERLE</sequence>
<feature type="transmembrane region" description="Helical" evidence="1">
    <location>
        <begin position="104"/>
        <end position="123"/>
    </location>
</feature>
<dbReference type="STRING" id="79929.MTBMA_c11940"/>
<dbReference type="InterPro" id="IPR036938">
    <property type="entry name" value="PAP2/HPO_sf"/>
</dbReference>
<organism evidence="3 4">
    <name type="scientific">Methanothermobacter marburgensis (strain ATCC BAA-927 / DSM 2133 / JCM 14651 / NBRC 100331 / OCM 82 / Marburg)</name>
    <name type="common">Methanobacterium thermoautotrophicum</name>
    <dbReference type="NCBI Taxonomy" id="79929"/>
    <lineage>
        <taxon>Archaea</taxon>
        <taxon>Methanobacteriati</taxon>
        <taxon>Methanobacteriota</taxon>
        <taxon>Methanomada group</taxon>
        <taxon>Methanobacteria</taxon>
        <taxon>Methanobacteriales</taxon>
        <taxon>Methanobacteriaceae</taxon>
        <taxon>Methanothermobacter</taxon>
    </lineage>
</organism>
<proteinExistence type="predicted"/>
<dbReference type="Proteomes" id="UP000000345">
    <property type="component" value="Chromosome"/>
</dbReference>
<dbReference type="InterPro" id="IPR000326">
    <property type="entry name" value="PAP2/HPO"/>
</dbReference>
<accession>D9PX36</accession>
<dbReference type="SUPFAM" id="SSF48317">
    <property type="entry name" value="Acid phosphatase/Vanadium-dependent haloperoxidase"/>
    <property type="match status" value="1"/>
</dbReference>
<dbReference type="KEGG" id="mmg:MTBMA_c11940"/>
<feature type="domain" description="Phosphatidic acid phosphatase type 2/haloperoxidase" evidence="2">
    <location>
        <begin position="61"/>
        <end position="168"/>
    </location>
</feature>
<keyword evidence="4" id="KW-1185">Reference proteome</keyword>
<reference evidence="3 4" key="2">
    <citation type="journal article" date="2010" name="J. Bacteriol.">
        <title>Complete genome sequence of Methanothermobacter marburgensis, a methanoarchaeon model organism.</title>
        <authorList>
            <person name="Liesegang H."/>
            <person name="Kaster A.K."/>
            <person name="Wiezer A."/>
            <person name="Goenrich M."/>
            <person name="Wollherr A."/>
            <person name="Seedorf H."/>
            <person name="Gottschalk G."/>
            <person name="Thauer R.K."/>
        </authorList>
    </citation>
    <scope>NUCLEOTIDE SEQUENCE [LARGE SCALE GENOMIC DNA]</scope>
    <source>
        <strain evidence="4">ATCC BAA-927 / DSM 2133 / JCM 14651 / NBRC 100331 / OCM 82 / Marburg</strain>
    </source>
</reference>
<name>D9PX36_METTM</name>
<dbReference type="PaxDb" id="79929-MTBMA_c11940"/>
<keyword evidence="1" id="KW-0472">Membrane</keyword>
<dbReference type="EMBL" id="CP001710">
    <property type="protein sequence ID" value="ADL58784.1"/>
    <property type="molecule type" value="Genomic_DNA"/>
</dbReference>
<gene>
    <name evidence="3" type="ordered locus">MTBMA_c11940</name>
</gene>
<dbReference type="CDD" id="cd03392">
    <property type="entry name" value="PAP2_like_2"/>
    <property type="match status" value="1"/>
</dbReference>
<dbReference type="PANTHER" id="PTHR14969:SF13">
    <property type="entry name" value="AT30094P"/>
    <property type="match status" value="1"/>
</dbReference>